<dbReference type="Pfam" id="PF25023">
    <property type="entry name" value="TEN_YD-shell"/>
    <property type="match status" value="2"/>
</dbReference>
<reference evidence="7 8" key="1">
    <citation type="journal article" date="2014" name="Int. J. Syst. Evol. Microbiol.">
        <title>Complete genome sequence of Corynebacterium casei LMG S-19264T (=DSM 44701T), isolated from a smear-ripened cheese.</title>
        <authorList>
            <consortium name="US DOE Joint Genome Institute (JGI-PGF)"/>
            <person name="Walter F."/>
            <person name="Albersmeier A."/>
            <person name="Kalinowski J."/>
            <person name="Ruckert C."/>
        </authorList>
    </citation>
    <scope>NUCLEOTIDE SEQUENCE [LARGE SCALE GENOMIC DNA]</scope>
    <source>
        <strain evidence="7 8">CGMCC 4.7111</strain>
    </source>
</reference>
<feature type="compositionally biased region" description="Basic and acidic residues" evidence="2">
    <location>
        <begin position="139"/>
        <end position="171"/>
    </location>
</feature>
<accession>A0A918D9D1</accession>
<evidence type="ECO:0000256" key="3">
    <source>
        <dbReference type="SAM" id="Phobius"/>
    </source>
</evidence>
<dbReference type="PANTHER" id="PTHR32305">
    <property type="match status" value="1"/>
</dbReference>
<comment type="caution">
    <text evidence="7">The sequence shown here is derived from an EMBL/GenBank/DDBJ whole genome shotgun (WGS) entry which is preliminary data.</text>
</comment>
<dbReference type="SUPFAM" id="SSF69304">
    <property type="entry name" value="Tricorn protease N-terminal domain"/>
    <property type="match status" value="1"/>
</dbReference>
<dbReference type="InterPro" id="IPR056823">
    <property type="entry name" value="TEN-like_YD-shell"/>
</dbReference>
<evidence type="ECO:0000313" key="7">
    <source>
        <dbReference type="EMBL" id="GGN85965.1"/>
    </source>
</evidence>
<dbReference type="Pfam" id="PF20148">
    <property type="entry name" value="DUF6531"/>
    <property type="match status" value="1"/>
</dbReference>
<dbReference type="Pfam" id="PF21725">
    <property type="entry name" value="T7SS_signal"/>
    <property type="match status" value="1"/>
</dbReference>
<keyword evidence="1" id="KW-0677">Repeat</keyword>
<dbReference type="InterPro" id="IPR029013">
    <property type="entry name" value="HP0062-like_sf"/>
</dbReference>
<dbReference type="Gene3D" id="1.10.287.1060">
    <property type="entry name" value="ESAT-6-like"/>
    <property type="match status" value="1"/>
</dbReference>
<evidence type="ECO:0000259" key="5">
    <source>
        <dbReference type="Pfam" id="PF21725"/>
    </source>
</evidence>
<dbReference type="InterPro" id="IPR031325">
    <property type="entry name" value="RHS_repeat"/>
</dbReference>
<feature type="domain" description="Putative T7SS secretion signal" evidence="5">
    <location>
        <begin position="21"/>
        <end position="220"/>
    </location>
</feature>
<feature type="domain" description="Teneurin-like YD-shell" evidence="6">
    <location>
        <begin position="657"/>
        <end position="797"/>
    </location>
</feature>
<name>A0A918D9D1_9ACTN</name>
<evidence type="ECO:0000259" key="4">
    <source>
        <dbReference type="Pfam" id="PF20148"/>
    </source>
</evidence>
<feature type="domain" description="Teneurin-like YD-shell" evidence="6">
    <location>
        <begin position="1053"/>
        <end position="1362"/>
    </location>
</feature>
<dbReference type="NCBIfam" id="TIGR03696">
    <property type="entry name" value="Rhs_assc_core"/>
    <property type="match status" value="1"/>
</dbReference>
<feature type="region of interest" description="Disordered" evidence="2">
    <location>
        <begin position="1064"/>
        <end position="1085"/>
    </location>
</feature>
<keyword evidence="3" id="KW-1133">Transmembrane helix</keyword>
<evidence type="ECO:0000256" key="2">
    <source>
        <dbReference type="SAM" id="MobiDB-lite"/>
    </source>
</evidence>
<organism evidence="7 8">
    <name type="scientific">Streptomyces albiflavescens</name>
    <dbReference type="NCBI Taxonomy" id="1623582"/>
    <lineage>
        <taxon>Bacteria</taxon>
        <taxon>Bacillati</taxon>
        <taxon>Actinomycetota</taxon>
        <taxon>Actinomycetes</taxon>
        <taxon>Kitasatosporales</taxon>
        <taxon>Streptomycetaceae</taxon>
        <taxon>Streptomyces</taxon>
    </lineage>
</organism>
<keyword evidence="8" id="KW-1185">Reference proteome</keyword>
<feature type="region of interest" description="Disordered" evidence="2">
    <location>
        <begin position="139"/>
        <end position="189"/>
    </location>
</feature>
<evidence type="ECO:0008006" key="9">
    <source>
        <dbReference type="Google" id="ProtNLM"/>
    </source>
</evidence>
<dbReference type="InterPro" id="IPR006530">
    <property type="entry name" value="YD"/>
</dbReference>
<proteinExistence type="predicted"/>
<keyword evidence="3" id="KW-0812">Transmembrane</keyword>
<dbReference type="Pfam" id="PF05593">
    <property type="entry name" value="RHS_repeat"/>
    <property type="match status" value="2"/>
</dbReference>
<dbReference type="InterPro" id="IPR050708">
    <property type="entry name" value="T6SS_VgrG/RHS"/>
</dbReference>
<keyword evidence="3" id="KW-0472">Membrane</keyword>
<dbReference type="PANTHER" id="PTHR32305:SF15">
    <property type="entry name" value="PROTEIN RHSA-RELATED"/>
    <property type="match status" value="1"/>
</dbReference>
<dbReference type="NCBIfam" id="TIGR01643">
    <property type="entry name" value="YD_repeat_2x"/>
    <property type="match status" value="9"/>
</dbReference>
<feature type="region of interest" description="Disordered" evidence="2">
    <location>
        <begin position="1"/>
        <end position="23"/>
    </location>
</feature>
<feature type="transmembrane region" description="Helical" evidence="3">
    <location>
        <begin position="249"/>
        <end position="279"/>
    </location>
</feature>
<feature type="domain" description="DUF6531" evidence="4">
    <location>
        <begin position="364"/>
        <end position="436"/>
    </location>
</feature>
<evidence type="ECO:0000256" key="1">
    <source>
        <dbReference type="ARBA" id="ARBA00022737"/>
    </source>
</evidence>
<feature type="compositionally biased region" description="Polar residues" evidence="2">
    <location>
        <begin position="173"/>
        <end position="188"/>
    </location>
</feature>
<dbReference type="InterPro" id="IPR022385">
    <property type="entry name" value="Rhs_assc_core"/>
</dbReference>
<gene>
    <name evidence="7" type="ORF">GCM10011579_077250</name>
</gene>
<dbReference type="InterPro" id="IPR049082">
    <property type="entry name" value="T7SS_signal"/>
</dbReference>
<evidence type="ECO:0000259" key="6">
    <source>
        <dbReference type="Pfam" id="PF25023"/>
    </source>
</evidence>
<dbReference type="EMBL" id="BMMM01000018">
    <property type="protein sequence ID" value="GGN85965.1"/>
    <property type="molecule type" value="Genomic_DNA"/>
</dbReference>
<dbReference type="Gene3D" id="2.180.10.10">
    <property type="entry name" value="RHS repeat-associated core"/>
    <property type="match status" value="3"/>
</dbReference>
<dbReference type="InterPro" id="IPR045351">
    <property type="entry name" value="DUF6531"/>
</dbReference>
<feature type="compositionally biased region" description="Basic and acidic residues" evidence="2">
    <location>
        <begin position="7"/>
        <end position="23"/>
    </location>
</feature>
<dbReference type="Proteomes" id="UP000600365">
    <property type="component" value="Unassembled WGS sequence"/>
</dbReference>
<protein>
    <recommendedName>
        <fullName evidence="9">Rhs protein</fullName>
    </recommendedName>
</protein>
<sequence length="1526" mass="167888">MAGNRPGDWHVLDLDKDPTPGDPDRVRHLAKNLHDFADDVSDALRLIKGMADDDAVLKWAGKSAKAFQDEFSGVPKQLKKLKKSYEMAGDALAAYWPKLERAQALADKALAKGREAQSDLSSAKSRLSSADSWVTKANKEADKYKDDPTGSKDTEKPDEAKVRAATRDAQHAKSAQTSAQSDVTSANSALDAAKKMAEDARKMREEAAKTAKDKIDEASDAGIHNRKWWEEVGDWFSDNWDTIVAVCKVVVAVVGIIAMIIGGPILGAIVLVAALVVLADTLNKYAKGQASLWDVAFAALDCIPGGKGLTSLGKLAKGMKGLGKMGLKGMAMGVKGLGKNAKGMLADGAKGAYNRLKTKVFGCGDPVDIATGAMYMQQTDVELPGVLPLIFTRRVASNYRNGWWFGPSWSSTLDQRLEVDQDEVVFVTEDGMLLAYRRPGAPDSPSYPEQGPCWPLTLMNDGGFQIHHPDSGHFRRFAPPVGGVALLQRITDRNGNAINFEYEPDGTPSRIQHSAGYCLTFTTDDGRITALGLAGAANDGTDAILKRFTYTDGHLTGVVDSCEVPLRLAYDERLRVTSWTDTNASTYCYAYDEQDRCTAQSGEAGHVAFTFAYDGADADWPDHRVTTVTSAAGAVSRYVINGECQVVAEVDPLGGLTRIVYDTNHRLLSHTDALGHTTHVVNDEWGRPVEVLRPDGARTEYAYNGLGLPVTITLPDRTSVHCSYDERGNRTAITEADGATFRYAYTDAGHVCNLKDPLGNTTTIRTDPAGLPLEITDPLGAVIRHERDAFGRTIRLTDQLGAVTHLEWTMEGRLARQTDADGTETWEYDGEGNCRRHEDPAGNISMYEYTHFDLLSVRTDPTGARTTYTYDGDLRLVLVTAATGDDWQFTYDAAGRLLSETDFGGLTTTYAYDLAGQLVTRTNALGQAVHSDHDVLGRVVRKRSEGATTEFRYDLCGRLVEAVGPNATISMTRDRAGRLLTETTNGRRLAHSYDLVGRRRTRTTPGGGTSSWTYDVAGSALELVSSGHSIRFDRDRAGQEIARYVGGSTVLAHTYDQLGRVSSQSLTADGRTRSRRHYSYRPDGHLTKVEDLDGTLSRYELDTAGRITAAHGPQGVEHYGYDPLGSQTQASWPTAFPGQEAIGERSRHSLRLNRAGAVRYEHDAQGRITVRQKTRLSRKPDTWRYEWDAEDRLTAVSTPDGIRWSYLYDPLGRRIAKLRHGAEGSVVERTEFVWDGTALCEQTTTAVDLPHPVTLTWEHQGLHPIAQIERITAAHAPQEEIDQRFFGIVTDLIGAPSELVDEEGEIAWRTRSTVWGTTIWNRSATAYTPLRFPGQYFDSETGLHYNLFRHYDPETAQYLTRDPMGLAAGLNSVAYVHNPLTWVDPLGLTPCEDAAKQAAARKETVLGPSVPTRAEASVGSTTSHSYKKTFFAANPKLKGKVVVHHAIEQQVLKRYPGLFSADEIHSLENLRGIPKGDINSRIHLSHIRVEWNRFYDSHPNPTRQEVLDHVTRVDDMLGNWFSPRIR</sequence>
<dbReference type="SUPFAM" id="SSF158414">
    <property type="entry name" value="HP0062-like"/>
    <property type="match status" value="1"/>
</dbReference>
<dbReference type="RefSeq" id="WP_189190761.1">
    <property type="nucleotide sequence ID" value="NZ_BMMM01000018.1"/>
</dbReference>
<evidence type="ECO:0000313" key="8">
    <source>
        <dbReference type="Proteomes" id="UP000600365"/>
    </source>
</evidence>